<dbReference type="SUPFAM" id="SSF51735">
    <property type="entry name" value="NAD(P)-binding Rossmann-fold domains"/>
    <property type="match status" value="1"/>
</dbReference>
<comment type="similarity">
    <text evidence="1">Belongs to the short-chain dehydrogenases/reductases (SDR) family.</text>
</comment>
<dbReference type="PANTHER" id="PTHR42760">
    <property type="entry name" value="SHORT-CHAIN DEHYDROGENASES/REDUCTASES FAMILY MEMBER"/>
    <property type="match status" value="1"/>
</dbReference>
<dbReference type="Pfam" id="PF13561">
    <property type="entry name" value="adh_short_C2"/>
    <property type="match status" value="1"/>
</dbReference>
<evidence type="ECO:0000313" key="4">
    <source>
        <dbReference type="Proteomes" id="UP001379235"/>
    </source>
</evidence>
<protein>
    <submittedName>
        <fullName evidence="3">SDR family NAD(P)-dependent oxidoreductase</fullName>
    </submittedName>
</protein>
<comment type="caution">
    <text evidence="3">The sequence shown here is derived from an EMBL/GenBank/DDBJ whole genome shotgun (WGS) entry which is preliminary data.</text>
</comment>
<keyword evidence="2" id="KW-0560">Oxidoreductase</keyword>
<name>A0ABU8SD33_9SPHN</name>
<evidence type="ECO:0000256" key="2">
    <source>
        <dbReference type="ARBA" id="ARBA00023002"/>
    </source>
</evidence>
<gene>
    <name evidence="3" type="ORF">WG900_16325</name>
</gene>
<dbReference type="PANTHER" id="PTHR42760:SF115">
    <property type="entry name" value="3-OXOACYL-[ACYL-CARRIER-PROTEIN] REDUCTASE FABG"/>
    <property type="match status" value="1"/>
</dbReference>
<reference evidence="3 4" key="1">
    <citation type="submission" date="2024-03" db="EMBL/GenBank/DDBJ databases">
        <authorList>
            <person name="Jo J.-H."/>
        </authorList>
    </citation>
    <scope>NUCLEOTIDE SEQUENCE [LARGE SCALE GENOMIC DNA]</scope>
    <source>
        <strain evidence="3 4">AS3R-12</strain>
    </source>
</reference>
<dbReference type="InterPro" id="IPR036291">
    <property type="entry name" value="NAD(P)-bd_dom_sf"/>
</dbReference>
<sequence>MAGRLAGKVCLITGTGGSIGRASAETFAREGAKVVGCDINAQPAEACVTAVREAGGDMVSLQPCDPRDPAMCQRLVDFALSHYGQLDVLFNCAADAQFAWLDDLTHEQFADTLEAEVSIVFNLTKAAWAALGTRGGAIINMASVSAWIGYEALPGLAHSAGKGAVLSMTRHFAMEGRHCGIRANSLSPGLIETGATKELLQHADFSGPMLKKIMLGRPGRPEEVAALALFLASDESSFITATDIRIDGGTTAW</sequence>
<dbReference type="CDD" id="cd05233">
    <property type="entry name" value="SDR_c"/>
    <property type="match status" value="1"/>
</dbReference>
<accession>A0ABU8SD33</accession>
<dbReference type="Gene3D" id="3.40.50.720">
    <property type="entry name" value="NAD(P)-binding Rossmann-like Domain"/>
    <property type="match status" value="1"/>
</dbReference>
<dbReference type="PRINTS" id="PR00080">
    <property type="entry name" value="SDRFAMILY"/>
</dbReference>
<keyword evidence="4" id="KW-1185">Reference proteome</keyword>
<dbReference type="RefSeq" id="WP_339968779.1">
    <property type="nucleotide sequence ID" value="NZ_JBBHJY010000009.1"/>
</dbReference>
<dbReference type="InterPro" id="IPR002347">
    <property type="entry name" value="SDR_fam"/>
</dbReference>
<dbReference type="EMBL" id="JBBHJY010000009">
    <property type="protein sequence ID" value="MEJ6011481.1"/>
    <property type="molecule type" value="Genomic_DNA"/>
</dbReference>
<dbReference type="Proteomes" id="UP001379235">
    <property type="component" value="Unassembled WGS sequence"/>
</dbReference>
<proteinExistence type="inferred from homology"/>
<evidence type="ECO:0000256" key="1">
    <source>
        <dbReference type="ARBA" id="ARBA00006484"/>
    </source>
</evidence>
<dbReference type="PRINTS" id="PR00081">
    <property type="entry name" value="GDHRDH"/>
</dbReference>
<evidence type="ECO:0000313" key="3">
    <source>
        <dbReference type="EMBL" id="MEJ6011481.1"/>
    </source>
</evidence>
<organism evidence="3 4">
    <name type="scientific">Novosphingobium aquae</name>
    <dbReference type="NCBI Taxonomy" id="3133435"/>
    <lineage>
        <taxon>Bacteria</taxon>
        <taxon>Pseudomonadati</taxon>
        <taxon>Pseudomonadota</taxon>
        <taxon>Alphaproteobacteria</taxon>
        <taxon>Sphingomonadales</taxon>
        <taxon>Sphingomonadaceae</taxon>
        <taxon>Novosphingobium</taxon>
    </lineage>
</organism>